<feature type="domain" description="Carbohydrate kinase FGGY N-terminal" evidence="5">
    <location>
        <begin position="4"/>
        <end position="244"/>
    </location>
</feature>
<evidence type="ECO:0000259" key="5">
    <source>
        <dbReference type="Pfam" id="PF00370"/>
    </source>
</evidence>
<dbReference type="InterPro" id="IPR018485">
    <property type="entry name" value="FGGY_C"/>
</dbReference>
<gene>
    <name evidence="7" type="ORF">QJS35_02435</name>
</gene>
<protein>
    <submittedName>
        <fullName evidence="7">FGGY-family carbohydrate kinase</fullName>
        <ecNumber evidence="7">2.7.1.-</ecNumber>
    </submittedName>
</protein>
<keyword evidence="3 4" id="KW-0418">Kinase</keyword>
<evidence type="ECO:0000256" key="1">
    <source>
        <dbReference type="ARBA" id="ARBA00009156"/>
    </source>
</evidence>
<accession>A0ABV1KN70</accession>
<dbReference type="PROSITE" id="PS00445">
    <property type="entry name" value="FGGY_KINASES_2"/>
    <property type="match status" value="1"/>
</dbReference>
<dbReference type="RefSeq" id="WP_232182243.1">
    <property type="nucleotide sequence ID" value="NZ_JAIOAP010000001.1"/>
</dbReference>
<reference evidence="7 8" key="1">
    <citation type="journal article" date="2023" name="Genome Announc.">
        <title>Pan-Genome Analyses of the Genus Cohnella and Proposal of the Novel Species Cohnella silvisoli sp. nov., Isolated from Forest Soil.</title>
        <authorList>
            <person name="Wang C."/>
            <person name="Mao L."/>
            <person name="Bao G."/>
            <person name="Zhu H."/>
        </authorList>
    </citation>
    <scope>NUCLEOTIDE SEQUENCE [LARGE SCALE GENOMIC DNA]</scope>
    <source>
        <strain evidence="7 8">NL03-T5-1</strain>
    </source>
</reference>
<feature type="domain" description="Carbohydrate kinase FGGY C-terminal" evidence="6">
    <location>
        <begin position="258"/>
        <end position="447"/>
    </location>
</feature>
<evidence type="ECO:0000313" key="7">
    <source>
        <dbReference type="EMBL" id="MEQ4481247.1"/>
    </source>
</evidence>
<sequence>MSLMGLDIGTTGCKSSLFDEAGNMLAASYKEYALEHPLPGYYELNPLLVWSSVQQVIHDVLSRFPALKIKALSISSLGEAVIPVDRNGKVLGNAILYLDPRGQQQAKQIEQRVGSERTMALTGVPLHSMFSLPKVMWIKEHQPEVYENTWKFMLFGDFIAFQLTGIPATDFTLASRTMALNVARKVWEPEMFEAAGIRDDIFPDLVPSGHIIGQVRAEAALSLGLQPETLVVAGGHDQACAALGAGILDELQAIDGIGTVECITPAYSAPVLNRKMLEHNFNCAPHVIEGRYLTYAFNFTGGSLLKWYRDQFGSDAAAEARKLGVGVYDYLNSTAATQPTNLLVVPHFAGSGTPAMNPQAVGVIHGLTFNTDSSQLYRALMEGVTYEMRYNLECLGDAGIQVDTLRAVGGGAKSDLWLQIKADIMNRPIEKLNVSEAGTLGTIMLAGKSSGVYASYEEAVKLLVKPLKTFLPGQPNREIYDELYAKYKKLSSALVGI</sequence>
<dbReference type="InterPro" id="IPR050406">
    <property type="entry name" value="FGGY_Carb_Kinase"/>
</dbReference>
<dbReference type="InterPro" id="IPR043129">
    <property type="entry name" value="ATPase_NBD"/>
</dbReference>
<dbReference type="Gene3D" id="3.30.420.40">
    <property type="match status" value="2"/>
</dbReference>
<dbReference type="PANTHER" id="PTHR43095:SF5">
    <property type="entry name" value="XYLULOSE KINASE"/>
    <property type="match status" value="1"/>
</dbReference>
<evidence type="ECO:0000256" key="4">
    <source>
        <dbReference type="RuleBase" id="RU003733"/>
    </source>
</evidence>
<dbReference type="PROSITE" id="PS00933">
    <property type="entry name" value="FGGY_KINASES_1"/>
    <property type="match status" value="1"/>
</dbReference>
<comment type="caution">
    <text evidence="7">The sequence shown here is derived from an EMBL/GenBank/DDBJ whole genome shotgun (WGS) entry which is preliminary data.</text>
</comment>
<comment type="similarity">
    <text evidence="1 4">Belongs to the FGGY kinase family.</text>
</comment>
<dbReference type="InterPro" id="IPR018483">
    <property type="entry name" value="Carb_kinase_FGGY_CS"/>
</dbReference>
<evidence type="ECO:0000313" key="8">
    <source>
        <dbReference type="Proteomes" id="UP001493487"/>
    </source>
</evidence>
<dbReference type="SUPFAM" id="SSF53067">
    <property type="entry name" value="Actin-like ATPase domain"/>
    <property type="match status" value="2"/>
</dbReference>
<dbReference type="EC" id="2.7.1.-" evidence="7"/>
<dbReference type="Proteomes" id="UP001493487">
    <property type="component" value="Unassembled WGS sequence"/>
</dbReference>
<dbReference type="PANTHER" id="PTHR43095">
    <property type="entry name" value="SUGAR KINASE"/>
    <property type="match status" value="1"/>
</dbReference>
<dbReference type="CDD" id="cd07773">
    <property type="entry name" value="ASKHA_NBD_FGGY_FK"/>
    <property type="match status" value="1"/>
</dbReference>
<dbReference type="Pfam" id="PF02782">
    <property type="entry name" value="FGGY_C"/>
    <property type="match status" value="1"/>
</dbReference>
<proteinExistence type="inferred from homology"/>
<name>A0ABV1KN70_9BACL</name>
<dbReference type="InterPro" id="IPR000577">
    <property type="entry name" value="Carb_kinase_FGGY"/>
</dbReference>
<keyword evidence="8" id="KW-1185">Reference proteome</keyword>
<evidence type="ECO:0000259" key="6">
    <source>
        <dbReference type="Pfam" id="PF02782"/>
    </source>
</evidence>
<dbReference type="Pfam" id="PF00370">
    <property type="entry name" value="FGGY_N"/>
    <property type="match status" value="1"/>
</dbReference>
<dbReference type="GO" id="GO:0016301">
    <property type="term" value="F:kinase activity"/>
    <property type="evidence" value="ECO:0007669"/>
    <property type="project" value="UniProtKB-KW"/>
</dbReference>
<keyword evidence="2 4" id="KW-0808">Transferase</keyword>
<dbReference type="InterPro" id="IPR018484">
    <property type="entry name" value="FGGY_N"/>
</dbReference>
<dbReference type="EMBL" id="JASKHM010000001">
    <property type="protein sequence ID" value="MEQ4481247.1"/>
    <property type="molecule type" value="Genomic_DNA"/>
</dbReference>
<dbReference type="PIRSF" id="PIRSF000538">
    <property type="entry name" value="GlpK"/>
    <property type="match status" value="1"/>
</dbReference>
<evidence type="ECO:0000256" key="2">
    <source>
        <dbReference type="ARBA" id="ARBA00022679"/>
    </source>
</evidence>
<organism evidence="7 8">
    <name type="scientific">Cohnella silvisoli</name>
    <dbReference type="NCBI Taxonomy" id="2873699"/>
    <lineage>
        <taxon>Bacteria</taxon>
        <taxon>Bacillati</taxon>
        <taxon>Bacillota</taxon>
        <taxon>Bacilli</taxon>
        <taxon>Bacillales</taxon>
        <taxon>Paenibacillaceae</taxon>
        <taxon>Cohnella</taxon>
    </lineage>
</organism>
<evidence type="ECO:0000256" key="3">
    <source>
        <dbReference type="ARBA" id="ARBA00022777"/>
    </source>
</evidence>